<evidence type="ECO:0000313" key="3">
    <source>
        <dbReference type="Proteomes" id="UP000240357"/>
    </source>
</evidence>
<dbReference type="AlphaFoldDB" id="A0A2T2YI47"/>
<name>A0A2T2YI47_9BACT</name>
<sequence>MNTLFLSVNPPIPFFYVRQNTLLGLFLGVALLLPRLVFAQPDSLKSITSHFDHYRRQVLTEKLFLHLDRPAYVSGETMWYKVYSTDGIYNKPLALSKIAYVEVVDKNQKPVLQAKTALQNGFGNGSFSLPFSLNSGNYTVRAYTNWMKNAGPDYYFSAAISIINTFKKSGIKPKVSTPSYDIQFFPEGGNLVQNLPSKVACKVMDSNGKGVSFRGELRDQNEKVLTSFQSLKFGMGHFYVTPTRSQKLTAVIIVPNSKVIRHSLPTALEQGYVMHLQANENDSGNLKITVQASSKTSSDAPESIYLLAHTRNQIAAAESKMLQQGQATFLVNKKDLAAGISHFTIFNRKKEPVCERLYFKRPTNKLNIVAHTNKTQYLTREPVILDILTQDEASQATSANVSVAVYQLDSLSTHLLPGIQSYLWLRSDLRGEIENPDYYFENTDSLADDAADNLMLTQGWRRFKWEAILTNQPILTDYPPELNGHFIMGKVTDTRTGKSASNISTYLASPGRQVELYTATSNTNGSLLFEVENFYNSQDLVLQTNPQRDSTYHLELLSPFSQKYPPHLLPDLHLLKRWQTNIATRHLQMQAQNSYFKDFQPLVKLPVTDSIPFYGNANEKYKLDDYTRFKTMEEVMREYVIGVQVRKRRNGFHFMVLDKVNGGIFQNNPMVLLDGVPIFNINKIMAFDPRQIQKLEVLTSRYFHGRVTYEGLVSYITYKGNLGGFTLDPRALLTAYQGLQIPQEFYSPQYNNPESLKSRLPDLRNLLYWSPDSNTSISGKHKTSFYTSDQPGKYVIVLQGITKDGLAGSASFTFEVKNTL</sequence>
<evidence type="ECO:0000313" key="2">
    <source>
        <dbReference type="EMBL" id="PSR55175.1"/>
    </source>
</evidence>
<dbReference type="Proteomes" id="UP000240357">
    <property type="component" value="Unassembled WGS sequence"/>
</dbReference>
<organism evidence="2 3">
    <name type="scientific">Adhaeribacter arboris</name>
    <dbReference type="NCBI Taxonomy" id="2072846"/>
    <lineage>
        <taxon>Bacteria</taxon>
        <taxon>Pseudomonadati</taxon>
        <taxon>Bacteroidota</taxon>
        <taxon>Cytophagia</taxon>
        <taxon>Cytophagales</taxon>
        <taxon>Hymenobacteraceae</taxon>
        <taxon>Adhaeribacter</taxon>
    </lineage>
</organism>
<comment type="caution">
    <text evidence="2">The sequence shown here is derived from an EMBL/GenBank/DDBJ whole genome shotgun (WGS) entry which is preliminary data.</text>
</comment>
<dbReference type="InterPro" id="IPR002890">
    <property type="entry name" value="MG2"/>
</dbReference>
<dbReference type="RefSeq" id="WP_106931353.1">
    <property type="nucleotide sequence ID" value="NZ_PYFT01000001.1"/>
</dbReference>
<gene>
    <name evidence="2" type="ORF">AHMF7605_17505</name>
</gene>
<evidence type="ECO:0000259" key="1">
    <source>
        <dbReference type="Pfam" id="PF01835"/>
    </source>
</evidence>
<keyword evidence="3" id="KW-1185">Reference proteome</keyword>
<dbReference type="Gene3D" id="2.60.40.1930">
    <property type="match status" value="1"/>
</dbReference>
<dbReference type="GO" id="GO:0004866">
    <property type="term" value="F:endopeptidase inhibitor activity"/>
    <property type="evidence" value="ECO:0007669"/>
    <property type="project" value="InterPro"/>
</dbReference>
<reference evidence="2 3" key="1">
    <citation type="submission" date="2018-03" db="EMBL/GenBank/DDBJ databases">
        <title>Adhaeribacter sp. HMF7605 Genome sequencing and assembly.</title>
        <authorList>
            <person name="Kang H."/>
            <person name="Kang J."/>
            <person name="Cha I."/>
            <person name="Kim H."/>
            <person name="Joh K."/>
        </authorList>
    </citation>
    <scope>NUCLEOTIDE SEQUENCE [LARGE SCALE GENOMIC DNA]</scope>
    <source>
        <strain evidence="2 3">HMF7605</strain>
    </source>
</reference>
<dbReference type="Pfam" id="PF01835">
    <property type="entry name" value="MG2"/>
    <property type="match status" value="1"/>
</dbReference>
<accession>A0A2T2YI47</accession>
<dbReference type="EMBL" id="PYFT01000001">
    <property type="protein sequence ID" value="PSR55175.1"/>
    <property type="molecule type" value="Genomic_DNA"/>
</dbReference>
<protein>
    <recommendedName>
        <fullName evidence="1">Macroglobulin domain-containing protein</fullName>
    </recommendedName>
</protein>
<proteinExistence type="predicted"/>
<feature type="domain" description="Macroglobulin" evidence="1">
    <location>
        <begin position="62"/>
        <end position="147"/>
    </location>
</feature>
<dbReference type="OrthoDB" id="679547at2"/>